<protein>
    <submittedName>
        <fullName evidence="6">Trans-sulfuration enzyme family protein</fullName>
    </submittedName>
</protein>
<evidence type="ECO:0000313" key="6">
    <source>
        <dbReference type="EMBL" id="MFD1430300.1"/>
    </source>
</evidence>
<evidence type="ECO:0000313" key="7">
    <source>
        <dbReference type="Proteomes" id="UP001597196"/>
    </source>
</evidence>
<dbReference type="InterPro" id="IPR054542">
    <property type="entry name" value="Cys_met_metab_PP"/>
</dbReference>
<organism evidence="6 7">
    <name type="scientific">Lacticaseibacillus mingshuiensis</name>
    <dbReference type="NCBI Taxonomy" id="2799574"/>
    <lineage>
        <taxon>Bacteria</taxon>
        <taxon>Bacillati</taxon>
        <taxon>Bacillota</taxon>
        <taxon>Bacilli</taxon>
        <taxon>Lactobacillales</taxon>
        <taxon>Lactobacillaceae</taxon>
        <taxon>Lacticaseibacillus</taxon>
    </lineage>
</organism>
<name>A0ABW4CHI6_9LACO</name>
<dbReference type="Gene3D" id="3.90.1150.10">
    <property type="entry name" value="Aspartate Aminotransferase, domain 1"/>
    <property type="match status" value="1"/>
</dbReference>
<dbReference type="Gene3D" id="3.40.640.10">
    <property type="entry name" value="Type I PLP-dependent aspartate aminotransferase-like (Major domain)"/>
    <property type="match status" value="1"/>
</dbReference>
<keyword evidence="3 4" id="KW-0663">Pyridoxal phosphate</keyword>
<evidence type="ECO:0000256" key="1">
    <source>
        <dbReference type="ARBA" id="ARBA00001933"/>
    </source>
</evidence>
<dbReference type="InterPro" id="IPR015421">
    <property type="entry name" value="PyrdxlP-dep_Trfase_major"/>
</dbReference>
<dbReference type="EMBL" id="JBHTOC010000011">
    <property type="protein sequence ID" value="MFD1430300.1"/>
    <property type="molecule type" value="Genomic_DNA"/>
</dbReference>
<evidence type="ECO:0000256" key="2">
    <source>
        <dbReference type="ARBA" id="ARBA00009077"/>
    </source>
</evidence>
<dbReference type="Pfam" id="PF01053">
    <property type="entry name" value="Cys_Met_Meta_PP"/>
    <property type="match status" value="1"/>
</dbReference>
<evidence type="ECO:0000256" key="4">
    <source>
        <dbReference type="RuleBase" id="RU362118"/>
    </source>
</evidence>
<dbReference type="PIRSF" id="PIRSF001434">
    <property type="entry name" value="CGS"/>
    <property type="match status" value="1"/>
</dbReference>
<sequence length="382" mass="41112">MTKFNTRLVHGTPLNDNNTGAINPPVYTTSTFEFPNAESDVRWDYSRSGNPTREFLEKQVADLEEGAAAFAFSSGLAAIHGTLTIFAPGDHIIVGDTVYGGTWRLINGYFAKHGLSFTAVDTRDLAAVETAIQPNTKAIYFETFTNPLLHVTDVRKIAALAKKHDLLTIVDNTFLTPYLQQPLTLGADIVLHSATKYLGGHSDLVAGIVVTKTAELGAQIYFAQNGLGGVLSPRDAELVRRGIETLAVRMDREDANAQAIAEFFHDSEAATVVHYPGLPDDPDHAVAASETNGYGAVLSVELAPTIDASRFVDELKLFRLAVSLGSVSSLAELPYTMTHAELPVADRLAVGITPQLVRLAVGLEDIDDLLGDIKQALAKAEK</sequence>
<dbReference type="InterPro" id="IPR000277">
    <property type="entry name" value="Cys/Met-Metab_PyrdxlP-dep_enz"/>
</dbReference>
<evidence type="ECO:0000256" key="5">
    <source>
        <dbReference type="SAM" id="MobiDB-lite"/>
    </source>
</evidence>
<dbReference type="CDD" id="cd00614">
    <property type="entry name" value="CGS_like"/>
    <property type="match status" value="1"/>
</dbReference>
<dbReference type="PANTHER" id="PTHR11808:SF15">
    <property type="entry name" value="CYSTATHIONINE GAMMA-LYASE"/>
    <property type="match status" value="1"/>
</dbReference>
<keyword evidence="7" id="KW-1185">Reference proteome</keyword>
<dbReference type="PROSITE" id="PS00868">
    <property type="entry name" value="CYS_MET_METAB_PP"/>
    <property type="match status" value="1"/>
</dbReference>
<gene>
    <name evidence="6" type="ORF">ACFQ4P_08575</name>
</gene>
<comment type="cofactor">
    <cofactor evidence="1 4">
        <name>pyridoxal 5'-phosphate</name>
        <dbReference type="ChEBI" id="CHEBI:597326"/>
    </cofactor>
</comment>
<dbReference type="InterPro" id="IPR015424">
    <property type="entry name" value="PyrdxlP-dep_Trfase"/>
</dbReference>
<evidence type="ECO:0000256" key="3">
    <source>
        <dbReference type="ARBA" id="ARBA00022898"/>
    </source>
</evidence>
<accession>A0ABW4CHI6</accession>
<dbReference type="Proteomes" id="UP001597196">
    <property type="component" value="Unassembled WGS sequence"/>
</dbReference>
<comment type="caution">
    <text evidence="6">The sequence shown here is derived from an EMBL/GenBank/DDBJ whole genome shotgun (WGS) entry which is preliminary data.</text>
</comment>
<dbReference type="PANTHER" id="PTHR11808">
    <property type="entry name" value="TRANS-SULFURATION ENZYME FAMILY MEMBER"/>
    <property type="match status" value="1"/>
</dbReference>
<dbReference type="SUPFAM" id="SSF53383">
    <property type="entry name" value="PLP-dependent transferases"/>
    <property type="match status" value="1"/>
</dbReference>
<dbReference type="InterPro" id="IPR015422">
    <property type="entry name" value="PyrdxlP-dep_Trfase_small"/>
</dbReference>
<comment type="similarity">
    <text evidence="2 4">Belongs to the trans-sulfuration enzymes family.</text>
</comment>
<proteinExistence type="inferred from homology"/>
<reference evidence="7" key="1">
    <citation type="journal article" date="2019" name="Int. J. Syst. Evol. Microbiol.">
        <title>The Global Catalogue of Microorganisms (GCM) 10K type strain sequencing project: providing services to taxonomists for standard genome sequencing and annotation.</title>
        <authorList>
            <consortium name="The Broad Institute Genomics Platform"/>
            <consortium name="The Broad Institute Genome Sequencing Center for Infectious Disease"/>
            <person name="Wu L."/>
            <person name="Ma J."/>
        </authorList>
    </citation>
    <scope>NUCLEOTIDE SEQUENCE [LARGE SCALE GENOMIC DNA]</scope>
    <source>
        <strain evidence="7">CCM 8980</strain>
    </source>
</reference>
<dbReference type="RefSeq" id="WP_203626617.1">
    <property type="nucleotide sequence ID" value="NZ_BOLQ01000006.1"/>
</dbReference>
<feature type="region of interest" description="Disordered" evidence="5">
    <location>
        <begin position="1"/>
        <end position="22"/>
    </location>
</feature>